<dbReference type="InterPro" id="IPR005061">
    <property type="entry name" value="Ist1"/>
</dbReference>
<dbReference type="Proteomes" id="UP000215914">
    <property type="component" value="Chromosome 2"/>
</dbReference>
<reference evidence="2 4" key="1">
    <citation type="journal article" date="2017" name="Nature">
        <title>The sunflower genome provides insights into oil metabolism, flowering and Asterid evolution.</title>
        <authorList>
            <person name="Badouin H."/>
            <person name="Gouzy J."/>
            <person name="Grassa C.J."/>
            <person name="Murat F."/>
            <person name="Staton S.E."/>
            <person name="Cottret L."/>
            <person name="Lelandais-Briere C."/>
            <person name="Owens G.L."/>
            <person name="Carrere S."/>
            <person name="Mayjonade B."/>
            <person name="Legrand L."/>
            <person name="Gill N."/>
            <person name="Kane N.C."/>
            <person name="Bowers J.E."/>
            <person name="Hubner S."/>
            <person name="Bellec A."/>
            <person name="Berard A."/>
            <person name="Berges H."/>
            <person name="Blanchet N."/>
            <person name="Boniface M.C."/>
            <person name="Brunel D."/>
            <person name="Catrice O."/>
            <person name="Chaidir N."/>
            <person name="Claudel C."/>
            <person name="Donnadieu C."/>
            <person name="Faraut T."/>
            <person name="Fievet G."/>
            <person name="Helmstetter N."/>
            <person name="King M."/>
            <person name="Knapp S.J."/>
            <person name="Lai Z."/>
            <person name="Le Paslier M.C."/>
            <person name="Lippi Y."/>
            <person name="Lorenzon L."/>
            <person name="Mandel J.R."/>
            <person name="Marage G."/>
            <person name="Marchand G."/>
            <person name="Marquand E."/>
            <person name="Bret-Mestries E."/>
            <person name="Morien E."/>
            <person name="Nambeesan S."/>
            <person name="Nguyen T."/>
            <person name="Pegot-Espagnet P."/>
            <person name="Pouilly N."/>
            <person name="Raftis F."/>
            <person name="Sallet E."/>
            <person name="Schiex T."/>
            <person name="Thomas J."/>
            <person name="Vandecasteele C."/>
            <person name="Vares D."/>
            <person name="Vear F."/>
            <person name="Vautrin S."/>
            <person name="Crespi M."/>
            <person name="Mangin B."/>
            <person name="Burke J.M."/>
            <person name="Salse J."/>
            <person name="Munos S."/>
            <person name="Vincourt P."/>
            <person name="Rieseberg L.H."/>
            <person name="Langlade N.B."/>
        </authorList>
    </citation>
    <scope>NUCLEOTIDE SEQUENCE [LARGE SCALE GENOMIC DNA]</scope>
    <source>
        <strain evidence="4">cv. SF193</strain>
        <tissue evidence="2">Leaves</tissue>
    </source>
</reference>
<name>A0A251VK62_HELAN</name>
<gene>
    <name evidence="3" type="ORF">HannXRQ_Chr02g0057681</name>
    <name evidence="2" type="ORF">HanXRQr2_Chr07g0298161</name>
</gene>
<sequence length="96" mass="10877">MVATYDLIEIYCEFIVGRLPIIESQKTCPVDLKEAVTSVICAAPRCSDISELYDVRKQFTAKYVKDFVSAAIELHPDCGVSRMVTFFSNEPIPLYY</sequence>
<dbReference type="PANTHER" id="PTHR12161">
    <property type="entry name" value="IST1 FAMILY MEMBER"/>
    <property type="match status" value="1"/>
</dbReference>
<comment type="similarity">
    <text evidence="1">Belongs to the IST1 family.</text>
</comment>
<dbReference type="STRING" id="4232.A0A251VK62"/>
<dbReference type="InterPro" id="IPR042277">
    <property type="entry name" value="IST1-like"/>
</dbReference>
<protein>
    <submittedName>
        <fullName evidence="2 3">Vacuolar protein sorting-associated protein Ist1</fullName>
    </submittedName>
</protein>
<dbReference type="EMBL" id="MNCJ02000322">
    <property type="protein sequence ID" value="KAF5798885.1"/>
    <property type="molecule type" value="Genomic_DNA"/>
</dbReference>
<evidence type="ECO:0000313" key="4">
    <source>
        <dbReference type="Proteomes" id="UP000215914"/>
    </source>
</evidence>
<dbReference type="EMBL" id="CM007891">
    <property type="protein sequence ID" value="OTG35523.1"/>
    <property type="molecule type" value="Genomic_DNA"/>
</dbReference>
<evidence type="ECO:0000313" key="3">
    <source>
        <dbReference type="EMBL" id="OTG35523.1"/>
    </source>
</evidence>
<reference evidence="3" key="2">
    <citation type="submission" date="2017-02" db="EMBL/GenBank/DDBJ databases">
        <title>Sunflower complete genome.</title>
        <authorList>
            <person name="Langlade N."/>
            <person name="Munos S."/>
        </authorList>
    </citation>
    <scope>NUCLEOTIDE SEQUENCE [LARGE SCALE GENOMIC DNA]</scope>
    <source>
        <tissue evidence="3">Leaves</tissue>
    </source>
</reference>
<dbReference type="GO" id="GO:0015031">
    <property type="term" value="P:protein transport"/>
    <property type="evidence" value="ECO:0007669"/>
    <property type="project" value="InterPro"/>
</dbReference>
<reference evidence="2" key="3">
    <citation type="submission" date="2020-06" db="EMBL/GenBank/DDBJ databases">
        <title>Helianthus annuus Genome sequencing and assembly Release 2.</title>
        <authorList>
            <person name="Gouzy J."/>
            <person name="Langlade N."/>
            <person name="Munos S."/>
        </authorList>
    </citation>
    <scope>NUCLEOTIDE SEQUENCE</scope>
    <source>
        <tissue evidence="2">Leaves</tissue>
    </source>
</reference>
<dbReference type="InParanoid" id="A0A251VK62"/>
<dbReference type="GO" id="GO:0008104">
    <property type="term" value="P:intracellular protein localization"/>
    <property type="evidence" value="ECO:0000318"/>
    <property type="project" value="GO_Central"/>
</dbReference>
<organism evidence="3 4">
    <name type="scientific">Helianthus annuus</name>
    <name type="common">Common sunflower</name>
    <dbReference type="NCBI Taxonomy" id="4232"/>
    <lineage>
        <taxon>Eukaryota</taxon>
        <taxon>Viridiplantae</taxon>
        <taxon>Streptophyta</taxon>
        <taxon>Embryophyta</taxon>
        <taxon>Tracheophyta</taxon>
        <taxon>Spermatophyta</taxon>
        <taxon>Magnoliopsida</taxon>
        <taxon>eudicotyledons</taxon>
        <taxon>Gunneridae</taxon>
        <taxon>Pentapetalae</taxon>
        <taxon>asterids</taxon>
        <taxon>campanulids</taxon>
        <taxon>Asterales</taxon>
        <taxon>Asteraceae</taxon>
        <taxon>Asteroideae</taxon>
        <taxon>Heliantheae alliance</taxon>
        <taxon>Heliantheae</taxon>
        <taxon>Helianthus</taxon>
    </lineage>
</organism>
<dbReference type="Gene3D" id="1.20.1260.60">
    <property type="entry name" value="Vacuolar protein sorting-associated protein Ist1"/>
    <property type="match status" value="1"/>
</dbReference>
<evidence type="ECO:0000313" key="2">
    <source>
        <dbReference type="EMBL" id="KAF5798885.1"/>
    </source>
</evidence>
<evidence type="ECO:0000256" key="1">
    <source>
        <dbReference type="ARBA" id="ARBA00005536"/>
    </source>
</evidence>
<dbReference type="PANTHER" id="PTHR12161:SF13">
    <property type="entry name" value="REGULATOR OF VPS4 ACTIVITY IN THE MVB PATHWAY PROTEIN"/>
    <property type="match status" value="1"/>
</dbReference>
<proteinExistence type="inferred from homology"/>
<dbReference type="OMA" id="MIQQDVA"/>
<dbReference type="Gramene" id="mRNA:HanXRQr2_Chr07g0298161">
    <property type="protein sequence ID" value="mRNA:HanXRQr2_Chr07g0298161"/>
    <property type="gene ID" value="HanXRQr2_Chr07g0298161"/>
</dbReference>
<keyword evidence="4" id="KW-1185">Reference proteome</keyword>
<dbReference type="Pfam" id="PF03398">
    <property type="entry name" value="Ist1"/>
    <property type="match status" value="1"/>
</dbReference>
<dbReference type="AlphaFoldDB" id="A0A251VK62"/>
<accession>A0A251VK62</accession>